<dbReference type="EMBL" id="KE148156">
    <property type="protein sequence ID" value="EPE05487.1"/>
    <property type="molecule type" value="Genomic_DNA"/>
</dbReference>
<dbReference type="Proteomes" id="UP000016923">
    <property type="component" value="Unassembled WGS sequence"/>
</dbReference>
<dbReference type="Pfam" id="PF03987">
    <property type="entry name" value="Autophagy_act_C"/>
    <property type="match status" value="1"/>
</dbReference>
<dbReference type="HOGENOM" id="CLU_072332_0_2_1"/>
<sequence>MEEDLAAQCVQTREGQQPCWLGPTHLDDTQHPCIQDASPALTCLLYSRYATPPGTMNTPDTATPPAFPSPPAKNHKRGEEFRDYPFLTHDEFTEVCHDFDRIYRQATLGPLRRKWRVSVNVAFNTSFAAGDRDFTTFLQISRPLENTAKQHDDELSGVLDKFSFGDDGAGLSSQDEEMMAAEDADEAALTPTPLRMYDYGYVTYEMHLHPTYRAPCLWFSMHNLPNDEPAFSIDTVFRHLVPPQFQDTLRSMGSIGGISADYHPVTGVPSFFVHPCLLGEAMSGFDCTKKSYLMVWLGLVGGCVGLWVPKEMALL</sequence>
<evidence type="ECO:0000256" key="7">
    <source>
        <dbReference type="ARBA" id="ARBA00029833"/>
    </source>
</evidence>
<protein>
    <recommendedName>
        <fullName evidence="2">Ubiquitin-like-conjugating enzyme ATG10</fullName>
    </recommendedName>
    <alternativeName>
        <fullName evidence="7">Autophagy-related protein 10</fullName>
    </alternativeName>
</protein>
<proteinExistence type="inferred from homology"/>
<dbReference type="OMA" id="RVPCLWF"/>
<dbReference type="PANTHER" id="PTHR14957:SF1">
    <property type="entry name" value="UBIQUITIN-LIKE-CONJUGATING ENZYME ATG10"/>
    <property type="match status" value="1"/>
</dbReference>
<dbReference type="GO" id="GO:0015031">
    <property type="term" value="P:protein transport"/>
    <property type="evidence" value="ECO:0007669"/>
    <property type="project" value="UniProtKB-KW"/>
</dbReference>
<organism evidence="10 11">
    <name type="scientific">Ophiostoma piceae (strain UAMH 11346)</name>
    <name type="common">Sap stain fungus</name>
    <dbReference type="NCBI Taxonomy" id="1262450"/>
    <lineage>
        <taxon>Eukaryota</taxon>
        <taxon>Fungi</taxon>
        <taxon>Dikarya</taxon>
        <taxon>Ascomycota</taxon>
        <taxon>Pezizomycotina</taxon>
        <taxon>Sordariomycetes</taxon>
        <taxon>Sordariomycetidae</taxon>
        <taxon>Ophiostomatales</taxon>
        <taxon>Ophiostomataceae</taxon>
        <taxon>Ophiostoma</taxon>
    </lineage>
</organism>
<keyword evidence="11" id="KW-1185">Reference proteome</keyword>
<evidence type="ECO:0000256" key="8">
    <source>
        <dbReference type="SAM" id="MobiDB-lite"/>
    </source>
</evidence>
<keyword evidence="3" id="KW-0808">Transferase</keyword>
<evidence type="ECO:0000313" key="11">
    <source>
        <dbReference type="Proteomes" id="UP000016923"/>
    </source>
</evidence>
<dbReference type="InterPro" id="IPR007135">
    <property type="entry name" value="Atg3/Atg10"/>
</dbReference>
<evidence type="ECO:0000256" key="4">
    <source>
        <dbReference type="ARBA" id="ARBA00022786"/>
    </source>
</evidence>
<evidence type="ECO:0000256" key="1">
    <source>
        <dbReference type="ARBA" id="ARBA00005696"/>
    </source>
</evidence>
<dbReference type="eggNOG" id="ENOG502SCYV">
    <property type="taxonomic scope" value="Eukaryota"/>
</dbReference>
<evidence type="ECO:0000256" key="2">
    <source>
        <dbReference type="ARBA" id="ARBA00021099"/>
    </source>
</evidence>
<keyword evidence="9" id="KW-1133">Transmembrane helix</keyword>
<evidence type="ECO:0000256" key="5">
    <source>
        <dbReference type="ARBA" id="ARBA00022927"/>
    </source>
</evidence>
<dbReference type="GO" id="GO:0000045">
    <property type="term" value="P:autophagosome assembly"/>
    <property type="evidence" value="ECO:0007669"/>
    <property type="project" value="TreeGrafter"/>
</dbReference>
<accession>S3BY60</accession>
<keyword evidence="9" id="KW-0812">Transmembrane</keyword>
<evidence type="ECO:0000256" key="6">
    <source>
        <dbReference type="ARBA" id="ARBA00023006"/>
    </source>
</evidence>
<feature type="transmembrane region" description="Helical" evidence="9">
    <location>
        <begin position="291"/>
        <end position="309"/>
    </location>
</feature>
<keyword evidence="4" id="KW-0833">Ubl conjugation pathway</keyword>
<dbReference type="VEuPathDB" id="FungiDB:F503_02226"/>
<dbReference type="GO" id="GO:0005829">
    <property type="term" value="C:cytosol"/>
    <property type="evidence" value="ECO:0007669"/>
    <property type="project" value="TreeGrafter"/>
</dbReference>
<reference evidence="10 11" key="1">
    <citation type="journal article" date="2013" name="BMC Genomics">
        <title>The genome and transcriptome of the pine saprophyte Ophiostoma piceae, and a comparison with the bark beetle-associated pine pathogen Grosmannia clavigera.</title>
        <authorList>
            <person name="Haridas S."/>
            <person name="Wang Y."/>
            <person name="Lim L."/>
            <person name="Massoumi Alamouti S."/>
            <person name="Jackman S."/>
            <person name="Docking R."/>
            <person name="Robertson G."/>
            <person name="Birol I."/>
            <person name="Bohlmann J."/>
            <person name="Breuil C."/>
        </authorList>
    </citation>
    <scope>NUCLEOTIDE SEQUENCE [LARGE SCALE GENOMIC DNA]</scope>
    <source>
        <strain evidence="10 11">UAMH 11346</strain>
    </source>
</reference>
<comment type="similarity">
    <text evidence="1">Belongs to the ATG10 family.</text>
</comment>
<evidence type="ECO:0000313" key="10">
    <source>
        <dbReference type="EMBL" id="EPE05487.1"/>
    </source>
</evidence>
<keyword evidence="5" id="KW-0653">Protein transport</keyword>
<dbReference type="PANTHER" id="PTHR14957">
    <property type="entry name" value="UBIQUITIN-LIKE-CONJUGATING ENZYME ATG10"/>
    <property type="match status" value="1"/>
</dbReference>
<feature type="region of interest" description="Disordered" evidence="8">
    <location>
        <begin position="55"/>
        <end position="76"/>
    </location>
</feature>
<name>S3BY60_OPHP1</name>
<keyword evidence="9" id="KW-0472">Membrane</keyword>
<keyword evidence="5" id="KW-0813">Transport</keyword>
<gene>
    <name evidence="10" type="ORF">F503_02226</name>
</gene>
<evidence type="ECO:0000256" key="9">
    <source>
        <dbReference type="SAM" id="Phobius"/>
    </source>
</evidence>
<evidence type="ECO:0000256" key="3">
    <source>
        <dbReference type="ARBA" id="ARBA00022679"/>
    </source>
</evidence>
<dbReference type="GO" id="GO:0000422">
    <property type="term" value="P:autophagy of mitochondrion"/>
    <property type="evidence" value="ECO:0007669"/>
    <property type="project" value="TreeGrafter"/>
</dbReference>
<dbReference type="OrthoDB" id="4089664at2759"/>
<dbReference type="GO" id="GO:0061651">
    <property type="term" value="F:Atg12 conjugating enzyme activity"/>
    <property type="evidence" value="ECO:0007669"/>
    <property type="project" value="TreeGrafter"/>
</dbReference>
<dbReference type="Gene3D" id="3.30.1460.50">
    <property type="match status" value="1"/>
</dbReference>
<dbReference type="GO" id="GO:0032446">
    <property type="term" value="P:protein modification by small protein conjugation"/>
    <property type="evidence" value="ECO:0007669"/>
    <property type="project" value="TreeGrafter"/>
</dbReference>
<dbReference type="AlphaFoldDB" id="S3BY60"/>
<keyword evidence="6" id="KW-0072">Autophagy</keyword>
<dbReference type="STRING" id="1262450.S3BY60"/>